<dbReference type="eggNOG" id="ENOG502SEAR">
    <property type="taxonomic scope" value="Eukaryota"/>
</dbReference>
<sequence length="121" mass="14026">MFALKIGKKFGCWQTPLRYSSRKWALATQAIFGYQVWLVQIIVAEKTSYTKQEGGGRRDIEARRKHCELSMIARRIKSNFWLISYANFPFNLKPPHAFAGKFCLPIPIRPKTHSTQRIAPI</sequence>
<evidence type="ECO:0000313" key="1">
    <source>
        <dbReference type="EMBL" id="KMU83327.1"/>
    </source>
</evidence>
<accession>A0A0J8REI0</accession>
<proteinExistence type="predicted"/>
<gene>
    <name evidence="1" type="ORF">CIHG_01109</name>
</gene>
<name>A0A0J8REI0_COCIT</name>
<dbReference type="VEuPathDB" id="FungiDB:CIHG_01109"/>
<reference evidence="2" key="1">
    <citation type="journal article" date="2010" name="Genome Res.">
        <title>Population genomic sequencing of Coccidioides fungi reveals recent hybridization and transposon control.</title>
        <authorList>
            <person name="Neafsey D.E."/>
            <person name="Barker B.M."/>
            <person name="Sharpton T.J."/>
            <person name="Stajich J.E."/>
            <person name="Park D.J."/>
            <person name="Whiston E."/>
            <person name="Hung C.-Y."/>
            <person name="McMahan C."/>
            <person name="White J."/>
            <person name="Sykes S."/>
            <person name="Heiman D."/>
            <person name="Young S."/>
            <person name="Zeng Q."/>
            <person name="Abouelleil A."/>
            <person name="Aftuck L."/>
            <person name="Bessette D."/>
            <person name="Brown A."/>
            <person name="FitzGerald M."/>
            <person name="Lui A."/>
            <person name="Macdonald J.P."/>
            <person name="Priest M."/>
            <person name="Orbach M.J."/>
            <person name="Galgiani J.N."/>
            <person name="Kirkland T.N."/>
            <person name="Cole G.T."/>
            <person name="Birren B.W."/>
            <person name="Henn M.R."/>
            <person name="Taylor J.W."/>
            <person name="Rounsley S.D."/>
        </authorList>
    </citation>
    <scope>NUCLEOTIDE SEQUENCE [LARGE SCALE GENOMIC DNA]</scope>
    <source>
        <strain evidence="2">H538.4</strain>
    </source>
</reference>
<evidence type="ECO:0000313" key="2">
    <source>
        <dbReference type="Proteomes" id="UP000054563"/>
    </source>
</evidence>
<dbReference type="AlphaFoldDB" id="A0A0J8REI0"/>
<protein>
    <submittedName>
        <fullName evidence="1">Uncharacterized protein</fullName>
    </submittedName>
</protein>
<dbReference type="Proteomes" id="UP000054563">
    <property type="component" value="Unassembled WGS sequence"/>
</dbReference>
<organism evidence="1 2">
    <name type="scientific">Coccidioides immitis H538.4</name>
    <dbReference type="NCBI Taxonomy" id="396776"/>
    <lineage>
        <taxon>Eukaryota</taxon>
        <taxon>Fungi</taxon>
        <taxon>Dikarya</taxon>
        <taxon>Ascomycota</taxon>
        <taxon>Pezizomycotina</taxon>
        <taxon>Eurotiomycetes</taxon>
        <taxon>Eurotiomycetidae</taxon>
        <taxon>Onygenales</taxon>
        <taxon>Onygenaceae</taxon>
        <taxon>Coccidioides</taxon>
    </lineage>
</organism>
<dbReference type="EMBL" id="DS016982">
    <property type="protein sequence ID" value="KMU83327.1"/>
    <property type="molecule type" value="Genomic_DNA"/>
</dbReference>